<evidence type="ECO:0000256" key="1">
    <source>
        <dbReference type="SAM" id="Coils"/>
    </source>
</evidence>
<keyword evidence="1" id="KW-0175">Coiled coil</keyword>
<dbReference type="OrthoDB" id="5808441at2759"/>
<dbReference type="Proteomes" id="UP001152888">
    <property type="component" value="Unassembled WGS sequence"/>
</dbReference>
<organism evidence="3 4">
    <name type="scientific">Acanthoscelides obtectus</name>
    <name type="common">Bean weevil</name>
    <name type="synonym">Bruchus obtectus</name>
    <dbReference type="NCBI Taxonomy" id="200917"/>
    <lineage>
        <taxon>Eukaryota</taxon>
        <taxon>Metazoa</taxon>
        <taxon>Ecdysozoa</taxon>
        <taxon>Arthropoda</taxon>
        <taxon>Hexapoda</taxon>
        <taxon>Insecta</taxon>
        <taxon>Pterygota</taxon>
        <taxon>Neoptera</taxon>
        <taxon>Endopterygota</taxon>
        <taxon>Coleoptera</taxon>
        <taxon>Polyphaga</taxon>
        <taxon>Cucujiformia</taxon>
        <taxon>Chrysomeloidea</taxon>
        <taxon>Chrysomelidae</taxon>
        <taxon>Bruchinae</taxon>
        <taxon>Bruchini</taxon>
        <taxon>Acanthoscelides</taxon>
    </lineage>
</organism>
<feature type="region of interest" description="Disordered" evidence="2">
    <location>
        <begin position="27"/>
        <end position="51"/>
    </location>
</feature>
<sequence>MDYSYKLQHNIAFTTADQRHALDTGDELETDDETHNQSKSSSPIRSAGDMAQSVSSISTSILDDGEEIKALKDKLVNTELKYKVLECEMEKTNTSLMNEKAKNAKLEKKLQFVKDNQEVFMRLKEAYINMKYNEAAGRKMIEIREKGIQTWEGILCRSCIETEQVRRQIQRVKDEYKDSLILTSPEMAQMTNTVNYLKDLIERREKSWGLNMERDEKMRTSLALLQDENLTLRKLIQERPASTTTTNAMEDKPPDEQITVAALSDPQLYELIQLKKIIIKFEKRFRELQQANPEMSKLTPAFNEKELKLISQLMTRYYSKRKARSMTRSHTRDPEVCHSVTRFTRSARSASRRSSIRSRTEYVEKTEAVPDTAMFLMDYLFESDTAH</sequence>
<comment type="caution">
    <text evidence="3">The sequence shown here is derived from an EMBL/GenBank/DDBJ whole genome shotgun (WGS) entry which is preliminary data.</text>
</comment>
<accession>A0A9P0KTQ1</accession>
<dbReference type="EMBL" id="CAKOFQ010006947">
    <property type="protein sequence ID" value="CAH1983916.1"/>
    <property type="molecule type" value="Genomic_DNA"/>
</dbReference>
<feature type="coiled-coil region" evidence="1">
    <location>
        <begin position="68"/>
        <end position="116"/>
    </location>
</feature>
<keyword evidence="4" id="KW-1185">Reference proteome</keyword>
<proteinExistence type="predicted"/>
<evidence type="ECO:0000313" key="3">
    <source>
        <dbReference type="EMBL" id="CAH1983916.1"/>
    </source>
</evidence>
<reference evidence="3" key="1">
    <citation type="submission" date="2022-03" db="EMBL/GenBank/DDBJ databases">
        <authorList>
            <person name="Sayadi A."/>
        </authorList>
    </citation>
    <scope>NUCLEOTIDE SEQUENCE</scope>
</reference>
<protein>
    <submittedName>
        <fullName evidence="3">Uncharacterized protein</fullName>
    </submittedName>
</protein>
<evidence type="ECO:0000313" key="4">
    <source>
        <dbReference type="Proteomes" id="UP001152888"/>
    </source>
</evidence>
<dbReference type="AlphaFoldDB" id="A0A9P0KTQ1"/>
<name>A0A9P0KTQ1_ACAOB</name>
<gene>
    <name evidence="3" type="ORF">ACAOBT_LOCUS15815</name>
</gene>
<evidence type="ECO:0000256" key="2">
    <source>
        <dbReference type="SAM" id="MobiDB-lite"/>
    </source>
</evidence>